<evidence type="ECO:0000313" key="14">
    <source>
        <dbReference type="EMBL" id="KAJ8971636.1"/>
    </source>
</evidence>
<sequence length="245" mass="28018">MFSQDAKIALKHFMYSFLMFLIISFLNIYFGLTSPTTNVILFLPTALLTIILLKLFLQGNPFQVSIRASFLGMIFALGIYIRLVAPAHIKIFGSYIEFIAIAVVQPKQVSTDSFVINHSLQYIVAAVTSWLEFFIEAYLFPGMKQIYWLSDIGLAICIAGEILRKVSIFTAGSSFHHLVQCEKSEDHVLVTHGVYKWFRHPSYVGWFYWSIGTQNYCDYQQEVWTGIPFIEERHSNGDIQAEGEV</sequence>
<evidence type="ECO:0000256" key="6">
    <source>
        <dbReference type="ARBA" id="ARBA00022679"/>
    </source>
</evidence>
<evidence type="ECO:0000256" key="5">
    <source>
        <dbReference type="ARBA" id="ARBA00022603"/>
    </source>
</evidence>
<evidence type="ECO:0000256" key="2">
    <source>
        <dbReference type="ARBA" id="ARBA00004141"/>
    </source>
</evidence>
<dbReference type="PROSITE" id="PS51564">
    <property type="entry name" value="SAM_ICMT"/>
    <property type="match status" value="1"/>
</dbReference>
<feature type="transmembrane region" description="Helical" evidence="13">
    <location>
        <begin position="12"/>
        <end position="32"/>
    </location>
</feature>
<evidence type="ECO:0000256" key="13">
    <source>
        <dbReference type="RuleBase" id="RU362022"/>
    </source>
</evidence>
<evidence type="ECO:0000256" key="8">
    <source>
        <dbReference type="ARBA" id="ARBA00022692"/>
    </source>
</evidence>
<keyword evidence="7 13" id="KW-0949">S-adenosyl-L-methionine</keyword>
<keyword evidence="13" id="KW-0256">Endoplasmic reticulum</keyword>
<keyword evidence="6" id="KW-0808">Transferase</keyword>
<dbReference type="EC" id="2.1.1.100" evidence="4 13"/>
<comment type="caution">
    <text evidence="13">Lacks conserved residue(s) required for the propagation of feature annotation.</text>
</comment>
<evidence type="ECO:0000256" key="9">
    <source>
        <dbReference type="ARBA" id="ARBA00022989"/>
    </source>
</evidence>
<dbReference type="EMBL" id="JAPWTJ010001453">
    <property type="protein sequence ID" value="KAJ8971636.1"/>
    <property type="molecule type" value="Genomic_DNA"/>
</dbReference>
<comment type="function">
    <text evidence="11">Catalyzes the post-translational methylation of isoprenylated C-terminal cysteine residues.</text>
</comment>
<dbReference type="PANTHER" id="PTHR12714:SF9">
    <property type="entry name" value="PROTEIN-S-ISOPRENYLCYSTEINE O-METHYLTRANSFERASE"/>
    <property type="match status" value="1"/>
</dbReference>
<dbReference type="Pfam" id="PF04140">
    <property type="entry name" value="ICMT"/>
    <property type="match status" value="1"/>
</dbReference>
<proteinExistence type="inferred from homology"/>
<keyword evidence="9 13" id="KW-1133">Transmembrane helix</keyword>
<dbReference type="Proteomes" id="UP001162164">
    <property type="component" value="Unassembled WGS sequence"/>
</dbReference>
<evidence type="ECO:0000313" key="15">
    <source>
        <dbReference type="Proteomes" id="UP001162164"/>
    </source>
</evidence>
<evidence type="ECO:0000256" key="3">
    <source>
        <dbReference type="ARBA" id="ARBA00009140"/>
    </source>
</evidence>
<keyword evidence="5 13" id="KW-0489">Methyltransferase</keyword>
<evidence type="ECO:0000256" key="11">
    <source>
        <dbReference type="ARBA" id="ARBA00023572"/>
    </source>
</evidence>
<accession>A0ABQ9J2E4</accession>
<dbReference type="InterPro" id="IPR007269">
    <property type="entry name" value="ICMT_MeTrfase"/>
</dbReference>
<keyword evidence="8 13" id="KW-0812">Transmembrane</keyword>
<feature type="transmembrane region" description="Helical" evidence="13">
    <location>
        <begin position="38"/>
        <end position="57"/>
    </location>
</feature>
<name>A0ABQ9J2E4_9CUCU</name>
<dbReference type="PANTHER" id="PTHR12714">
    <property type="entry name" value="PROTEIN-S ISOPRENYLCYSTEINE O-METHYLTRANSFERASE"/>
    <property type="match status" value="1"/>
</dbReference>
<comment type="caution">
    <text evidence="14">The sequence shown here is derived from an EMBL/GenBank/DDBJ whole genome shotgun (WGS) entry which is preliminary data.</text>
</comment>
<reference evidence="14" key="1">
    <citation type="journal article" date="2023" name="Insect Mol. Biol.">
        <title>Genome sequencing provides insights into the evolution of gene families encoding plant cell wall-degrading enzymes in longhorned beetles.</title>
        <authorList>
            <person name="Shin N.R."/>
            <person name="Okamura Y."/>
            <person name="Kirsch R."/>
            <person name="Pauchet Y."/>
        </authorList>
    </citation>
    <scope>NUCLEOTIDE SEQUENCE</scope>
    <source>
        <strain evidence="14">MMC_N1</strain>
    </source>
</reference>
<gene>
    <name evidence="14" type="ORF">NQ317_015912</name>
</gene>
<feature type="transmembrane region" description="Helical" evidence="13">
    <location>
        <begin position="64"/>
        <end position="81"/>
    </location>
</feature>
<organism evidence="14 15">
    <name type="scientific">Molorchus minor</name>
    <dbReference type="NCBI Taxonomy" id="1323400"/>
    <lineage>
        <taxon>Eukaryota</taxon>
        <taxon>Metazoa</taxon>
        <taxon>Ecdysozoa</taxon>
        <taxon>Arthropoda</taxon>
        <taxon>Hexapoda</taxon>
        <taxon>Insecta</taxon>
        <taxon>Pterygota</taxon>
        <taxon>Neoptera</taxon>
        <taxon>Endopterygota</taxon>
        <taxon>Coleoptera</taxon>
        <taxon>Polyphaga</taxon>
        <taxon>Cucujiformia</taxon>
        <taxon>Chrysomeloidea</taxon>
        <taxon>Cerambycidae</taxon>
        <taxon>Lamiinae</taxon>
        <taxon>Monochamini</taxon>
        <taxon>Molorchus</taxon>
    </lineage>
</organism>
<evidence type="ECO:0000256" key="7">
    <source>
        <dbReference type="ARBA" id="ARBA00022691"/>
    </source>
</evidence>
<keyword evidence="15" id="KW-1185">Reference proteome</keyword>
<dbReference type="Gene3D" id="1.20.120.1630">
    <property type="match status" value="1"/>
</dbReference>
<comment type="similarity">
    <text evidence="3 13">Belongs to the class VI-like SAM-binding methyltransferase superfamily. Isoprenylcysteine carboxyl methyltransferase family.</text>
</comment>
<keyword evidence="10 13" id="KW-0472">Membrane</keyword>
<evidence type="ECO:0000256" key="10">
    <source>
        <dbReference type="ARBA" id="ARBA00023136"/>
    </source>
</evidence>
<dbReference type="InterPro" id="IPR025770">
    <property type="entry name" value="PPMT_MeTrfase"/>
</dbReference>
<comment type="catalytic activity">
    <reaction evidence="1 13">
        <text>[protein]-C-terminal S-[(2E,6E)-farnesyl]-L-cysteine + S-adenosyl-L-methionine = [protein]-C-terminal S-[(2E,6E)-farnesyl]-L-cysteine methyl ester + S-adenosyl-L-homocysteine</text>
        <dbReference type="Rhea" id="RHEA:21672"/>
        <dbReference type="Rhea" id="RHEA-COMP:12125"/>
        <dbReference type="Rhea" id="RHEA-COMP:12126"/>
        <dbReference type="ChEBI" id="CHEBI:57856"/>
        <dbReference type="ChEBI" id="CHEBI:59789"/>
        <dbReference type="ChEBI" id="CHEBI:90510"/>
        <dbReference type="ChEBI" id="CHEBI:90511"/>
        <dbReference type="EC" id="2.1.1.100"/>
    </reaction>
</comment>
<comment type="subcellular location">
    <subcellularLocation>
        <location evidence="13">Endoplasmic reticulum membrane</location>
        <topology evidence="13">Multi-pass membrane protein</topology>
    </subcellularLocation>
    <subcellularLocation>
        <location evidence="2">Membrane</location>
        <topology evidence="2">Multi-pass membrane protein</topology>
    </subcellularLocation>
</comment>
<protein>
    <recommendedName>
        <fullName evidence="12 13">Protein-S-isoprenylcysteine O-methyltransferase</fullName>
        <ecNumber evidence="4 13">2.1.1.100</ecNumber>
    </recommendedName>
</protein>
<evidence type="ECO:0000256" key="12">
    <source>
        <dbReference type="ARBA" id="ARBA00023656"/>
    </source>
</evidence>
<evidence type="ECO:0000256" key="4">
    <source>
        <dbReference type="ARBA" id="ARBA00012151"/>
    </source>
</evidence>
<evidence type="ECO:0000256" key="1">
    <source>
        <dbReference type="ARBA" id="ARBA00001450"/>
    </source>
</evidence>